<dbReference type="EMBL" id="JASNWA010000007">
    <property type="protein sequence ID" value="KAK3173822.1"/>
    <property type="molecule type" value="Genomic_DNA"/>
</dbReference>
<dbReference type="InterPro" id="IPR012132">
    <property type="entry name" value="GMC_OxRdtase"/>
</dbReference>
<evidence type="ECO:0008006" key="7">
    <source>
        <dbReference type="Google" id="ProtNLM"/>
    </source>
</evidence>
<evidence type="ECO:0000259" key="3">
    <source>
        <dbReference type="Pfam" id="PF00732"/>
    </source>
</evidence>
<keyword evidence="2" id="KW-0274">FAD</keyword>
<dbReference type="InterPro" id="IPR036188">
    <property type="entry name" value="FAD/NAD-bd_sf"/>
</dbReference>
<dbReference type="PANTHER" id="PTHR11552:SF210">
    <property type="entry name" value="GLUCOSE-METHANOL-CHOLINE OXIDOREDUCTASE N-TERMINAL DOMAIN-CONTAINING PROTEIN-RELATED"/>
    <property type="match status" value="1"/>
</dbReference>
<dbReference type="InterPro" id="IPR007867">
    <property type="entry name" value="GMC_OxRtase_C"/>
</dbReference>
<keyword evidence="6" id="KW-1185">Reference proteome</keyword>
<name>A0AAD9ZBM8_9LECA</name>
<comment type="caution">
    <text evidence="5">The sequence shown here is derived from an EMBL/GenBank/DDBJ whole genome shotgun (WGS) entry which is preliminary data.</text>
</comment>
<proteinExistence type="inferred from homology"/>
<accession>A0AAD9ZBM8</accession>
<evidence type="ECO:0000256" key="1">
    <source>
        <dbReference type="ARBA" id="ARBA00010790"/>
    </source>
</evidence>
<evidence type="ECO:0000259" key="4">
    <source>
        <dbReference type="Pfam" id="PF05199"/>
    </source>
</evidence>
<keyword evidence="2" id="KW-0285">Flavoprotein</keyword>
<evidence type="ECO:0000313" key="5">
    <source>
        <dbReference type="EMBL" id="KAK3173822.1"/>
    </source>
</evidence>
<dbReference type="PANTHER" id="PTHR11552">
    <property type="entry name" value="GLUCOSE-METHANOL-CHOLINE GMC OXIDOREDUCTASE"/>
    <property type="match status" value="1"/>
</dbReference>
<comment type="cofactor">
    <cofactor evidence="2">
        <name>FAD</name>
        <dbReference type="ChEBI" id="CHEBI:57692"/>
    </cofactor>
</comment>
<evidence type="ECO:0000313" key="6">
    <source>
        <dbReference type="Proteomes" id="UP001276659"/>
    </source>
</evidence>
<dbReference type="PIRSF" id="PIRSF000137">
    <property type="entry name" value="Alcohol_oxidase"/>
    <property type="match status" value="1"/>
</dbReference>
<dbReference type="Gene3D" id="3.50.50.60">
    <property type="entry name" value="FAD/NAD(P)-binding domain"/>
    <property type="match status" value="1"/>
</dbReference>
<dbReference type="Gene3D" id="3.30.560.10">
    <property type="entry name" value="Glucose Oxidase, domain 3"/>
    <property type="match status" value="1"/>
</dbReference>
<sequence>MRFHSRGKLLGGSSAINVLALIYPSKSSIDAWARLGNKGWDFETLAPYYQKFHTFNPPSAQTAKSLATDYIDKAVQGHSGPIQSSFPEFHGPLGKAWPETFKNLNFAMTTDPLSGHSTGGFSYLSSIDPKNWERSHAGSAYYAPVADRPNLHLLTDSLVEKITLEKSKADVVATGVQFTRNGKREVRKARNEVILCAGVFQSPQILEISGVGSPKLLQSHGIEVVVENSNVGENLQDHPMTGMCFEVVDGLPTIDMIRDPQVIQAAMEAYQSSRQGPLTSGFHSVASLPVVEFLSENGKSELAQLLDTFAHTSSMSQSPSQSSQYAILRSILESPSDGSTIIGMGASQLHFHKELQKDIYAITDPGNYMSFLVALAHPYSRGTVHIASASPSDPPTIDPHYLSHPLDLEILSRHIRFIPTIAETQPLASLVKDGGRRLPLNVDIGSFDAAKEHCKRNLITNNHPCGTCAMLPSEKGGVVDDRLRVYGVKRLRVVDASIFPMIPSGNIQSSVYAVAERAADLIREDYK</sequence>
<reference evidence="5" key="1">
    <citation type="submission" date="2022-11" db="EMBL/GenBank/DDBJ databases">
        <title>Chromosomal genome sequence assembly and mating type (MAT) locus characterization of the leprose asexual lichenized fungus Lepraria neglecta (Nyl.) Erichsen.</title>
        <authorList>
            <person name="Allen J.L."/>
            <person name="Pfeffer B."/>
        </authorList>
    </citation>
    <scope>NUCLEOTIDE SEQUENCE</scope>
    <source>
        <strain evidence="5">Allen 5258</strain>
    </source>
</reference>
<dbReference type="Proteomes" id="UP001276659">
    <property type="component" value="Unassembled WGS sequence"/>
</dbReference>
<dbReference type="SUPFAM" id="SSF51905">
    <property type="entry name" value="FAD/NAD(P)-binding domain"/>
    <property type="match status" value="1"/>
</dbReference>
<dbReference type="InterPro" id="IPR000172">
    <property type="entry name" value="GMC_OxRdtase_N"/>
</dbReference>
<dbReference type="SUPFAM" id="SSF54373">
    <property type="entry name" value="FAD-linked reductases, C-terminal domain"/>
    <property type="match status" value="1"/>
</dbReference>
<dbReference type="AlphaFoldDB" id="A0AAD9ZBM8"/>
<evidence type="ECO:0000256" key="2">
    <source>
        <dbReference type="PIRSR" id="PIRSR000137-2"/>
    </source>
</evidence>
<comment type="similarity">
    <text evidence="1">Belongs to the GMC oxidoreductase family.</text>
</comment>
<feature type="domain" description="Glucose-methanol-choline oxidoreductase C-terminal" evidence="4">
    <location>
        <begin position="378"/>
        <end position="515"/>
    </location>
</feature>
<dbReference type="Pfam" id="PF00732">
    <property type="entry name" value="GMC_oxred_N"/>
    <property type="match status" value="1"/>
</dbReference>
<dbReference type="GO" id="GO:0050660">
    <property type="term" value="F:flavin adenine dinucleotide binding"/>
    <property type="evidence" value="ECO:0007669"/>
    <property type="project" value="InterPro"/>
</dbReference>
<dbReference type="GO" id="GO:0016614">
    <property type="term" value="F:oxidoreductase activity, acting on CH-OH group of donors"/>
    <property type="evidence" value="ECO:0007669"/>
    <property type="project" value="InterPro"/>
</dbReference>
<organism evidence="5 6">
    <name type="scientific">Lepraria neglecta</name>
    <dbReference type="NCBI Taxonomy" id="209136"/>
    <lineage>
        <taxon>Eukaryota</taxon>
        <taxon>Fungi</taxon>
        <taxon>Dikarya</taxon>
        <taxon>Ascomycota</taxon>
        <taxon>Pezizomycotina</taxon>
        <taxon>Lecanoromycetes</taxon>
        <taxon>OSLEUM clade</taxon>
        <taxon>Lecanoromycetidae</taxon>
        <taxon>Lecanorales</taxon>
        <taxon>Lecanorineae</taxon>
        <taxon>Stereocaulaceae</taxon>
        <taxon>Lepraria</taxon>
    </lineage>
</organism>
<feature type="binding site" evidence="2">
    <location>
        <position position="159"/>
    </location>
    <ligand>
        <name>FAD</name>
        <dbReference type="ChEBI" id="CHEBI:57692"/>
    </ligand>
</feature>
<gene>
    <name evidence="5" type="ORF">OEA41_007154</name>
</gene>
<protein>
    <recommendedName>
        <fullName evidence="7">Glucose-methanol-choline oxidoreductase N-terminal domain-containing protein</fullName>
    </recommendedName>
</protein>
<feature type="domain" description="Glucose-methanol-choline oxidoreductase N-terminal" evidence="3">
    <location>
        <begin position="4"/>
        <end position="239"/>
    </location>
</feature>
<dbReference type="Pfam" id="PF05199">
    <property type="entry name" value="GMC_oxred_C"/>
    <property type="match status" value="1"/>
</dbReference>